<dbReference type="Pfam" id="PF18952">
    <property type="entry name" value="DUF5696"/>
    <property type="match status" value="1"/>
</dbReference>
<proteinExistence type="predicted"/>
<name>A0A7W5C5H5_9BACL</name>
<dbReference type="PROSITE" id="PS51257">
    <property type="entry name" value="PROKAR_LIPOPROTEIN"/>
    <property type="match status" value="1"/>
</dbReference>
<dbReference type="InterPro" id="IPR043751">
    <property type="entry name" value="DUF5696"/>
</dbReference>
<protein>
    <recommendedName>
        <fullName evidence="4">DUF4852 domain-containing protein</fullName>
    </recommendedName>
</protein>
<dbReference type="Proteomes" id="UP000518605">
    <property type="component" value="Unassembled WGS sequence"/>
</dbReference>
<sequence>MHTTKKALLLSFLILGLLIAGCSGSDKANPADGSEELATAFTNDSTLKASFTDNRVAGMKGIAQNGQLRLFIDDVTGAIAVLNQTNGVIYRSNPLESDSDSLATGVNKALLTSQLKIDYYNSFGQMNSINSYSDSAAYDQIKLESIPNGARVTYQFGKAERTALDLPLMLSVNRFKELSGKLDKTGQRALRIAYTENAEKAAYARNDKALVGLQLERAFKAFDDLGYSDEDLKRDMAEMSFTQEATAARIFLASIEYTLDHDSLVVKVPNDGIKAPTAYPVGNISLLSLFGAAGMEEKGSIFVPDGSGALIDFNNGKTKYPAYQQSVYGADLTMEAVEDAATEQKVRLPVFGMIRAGSAMLGIIEEGASAATINADISGKLNSYNYVYPSFTVRNKGDVTLQANGQERTLPKFQENPMKSDYTVRYAFLSGEDASYQGMAHYYREFLVQKGGLPERKKENGKQGLPFYVELIGSISKQKHFAGIPYQALEPLTTFEQTQQIISQLQQRDITNIKMKYSGWFNEGLNHKVPDRIKVDQAVGGRKGLRSLVSFAKEQGFELFPDISILTAQTGKGLDEKKEAARTLRGVPASLFPLDLALNRRDRSKSPSYVISPRKVGSYVDAMLKDFEGYDTGGISLRDMADQLNSDFLKNNQVDRTESEQISIQALSDIRKEDMKILAEGGNAYALPYLSDITNAPMSNSSFKLEDEEIPFYQMVIRGHIDYTGTPYNLTSYTSVRQYILKCLEYGSGIYFEWIHEPNYKVKDTEFNNLYAVNYELWIDQAAEIYKEVNEVLKNVENEQIIAHEKLGDGLFKTVYESGIFVIVNYTDKQATVEGITLNAESYVTGGEPL</sequence>
<comment type="caution">
    <text evidence="2">The sequence shown here is derived from an EMBL/GenBank/DDBJ whole genome shotgun (WGS) entry which is preliminary data.</text>
</comment>
<reference evidence="2 3" key="1">
    <citation type="submission" date="2020-08" db="EMBL/GenBank/DDBJ databases">
        <title>Genomic Encyclopedia of Type Strains, Phase III (KMG-III): the genomes of soil and plant-associated and newly described type strains.</title>
        <authorList>
            <person name="Whitman W."/>
        </authorList>
    </citation>
    <scope>NUCLEOTIDE SEQUENCE [LARGE SCALE GENOMIC DNA]</scope>
    <source>
        <strain evidence="2 3">CECT 8234</strain>
    </source>
</reference>
<dbReference type="RefSeq" id="WP_183558289.1">
    <property type="nucleotide sequence ID" value="NZ_CBCSLB010000001.1"/>
</dbReference>
<feature type="signal peptide" evidence="1">
    <location>
        <begin position="1"/>
        <end position="28"/>
    </location>
</feature>
<dbReference type="EMBL" id="JACHXW010000001">
    <property type="protein sequence ID" value="MBB3150454.1"/>
    <property type="molecule type" value="Genomic_DNA"/>
</dbReference>
<keyword evidence="1" id="KW-0732">Signal</keyword>
<evidence type="ECO:0008006" key="4">
    <source>
        <dbReference type="Google" id="ProtNLM"/>
    </source>
</evidence>
<keyword evidence="3" id="KW-1185">Reference proteome</keyword>
<feature type="chain" id="PRO_5031572656" description="DUF4852 domain-containing protein" evidence="1">
    <location>
        <begin position="29"/>
        <end position="850"/>
    </location>
</feature>
<evidence type="ECO:0000256" key="1">
    <source>
        <dbReference type="SAM" id="SignalP"/>
    </source>
</evidence>
<evidence type="ECO:0000313" key="3">
    <source>
        <dbReference type="Proteomes" id="UP000518605"/>
    </source>
</evidence>
<accession>A0A7W5C5H5</accession>
<evidence type="ECO:0000313" key="2">
    <source>
        <dbReference type="EMBL" id="MBB3150454.1"/>
    </source>
</evidence>
<dbReference type="AlphaFoldDB" id="A0A7W5C5H5"/>
<organism evidence="2 3">
    <name type="scientific">Paenibacillus endophyticus</name>
    <dbReference type="NCBI Taxonomy" id="1294268"/>
    <lineage>
        <taxon>Bacteria</taxon>
        <taxon>Bacillati</taxon>
        <taxon>Bacillota</taxon>
        <taxon>Bacilli</taxon>
        <taxon>Bacillales</taxon>
        <taxon>Paenibacillaceae</taxon>
        <taxon>Paenibacillus</taxon>
    </lineage>
</organism>
<gene>
    <name evidence="2" type="ORF">FHS16_000486</name>
</gene>